<name>A0A016TXB3_9BILA</name>
<keyword evidence="4" id="KW-1185">Reference proteome</keyword>
<accession>A0A016TXB3</accession>
<dbReference type="AlphaFoldDB" id="A0A016TXB3"/>
<sequence length="894" mass="101955">MPRFREEETWKLLKDVPPNMFLLVREALSLRQKVVVTRQSLTFLRRCKKTNVLPAFISNKKIGATCGLSDNNPKIVNVYRSILNVVIKERQRQLYATLLKCNAKEQACRRLLPDESWRRIESGSKLICGSIRSKVKATLRAKYDRISSALPEKHFKDVGNQVTTHRSNDAPAQNELEGVTARVTVLGNAQISAEATEFLSLGPSFSPTQNITASVCRKIVGGLHRLRDALRLKAKSDCMPQTSTHERRMLFPPIPFPRTFYKEPESMMQVDVKFRIFSAGVLEVLNKFKRVYNTNLSQKQWQGFREMRELQSSGSIRLSVSDKGGEFVVVPQALDRAITTAHLADTTVYRTATEKEFHAQCKRLNDVWVTVGKSAGLDERFIGRLKLENPSCPVFYSLIKTHKISSREMSSMSPESFKIRPIVSCVGGPSDRISWFLNKIVSQLLNKVPAHLSNTRDFINCLRSSKFEQNSVIESFDVTSLYTNVQNSEALQALSEMLDKYARSINTFGLSKARIMTLTSECLKCNIFKWSGNYYSQIRGLAMGQRLAPILAICFMSRIEQPVLARMPLMYCRYIDDCCIVTSTQSEMDECFKILNQQSQYIRLTRETPRNGWLPYLNTQVKLSKGIVSVKWYRKETSKNILIHANSAHPTAMKRAVVRNMFKTAVEVCTGEVERSESRSIACRIARSNGYSIPQRKPRTSAEHHDRSQREHRLPLFLPFISDRFSAAIHQCLHRAQLQNDVLLVSIPNDNIRKQLVRNRLYDRECKTEYCVICPYGKVGDCTKVGVVYQIQCLDCNAIYIGETGRALNIRIKEHLASKKRRSLTSPLGKHRIEAHDGNDFCVKCNILTYEAEVSARKVLEAFWIATKNPSMNNRNECLSITSDFLPYISLCEL</sequence>
<evidence type="ECO:0000259" key="2">
    <source>
        <dbReference type="PROSITE" id="PS50878"/>
    </source>
</evidence>
<dbReference type="InterPro" id="IPR000305">
    <property type="entry name" value="GIY-YIG_endonuc"/>
</dbReference>
<evidence type="ECO:0000313" key="4">
    <source>
        <dbReference type="Proteomes" id="UP000024635"/>
    </source>
</evidence>
<dbReference type="Pfam" id="PF00078">
    <property type="entry name" value="RVT_1"/>
    <property type="match status" value="1"/>
</dbReference>
<dbReference type="InterPro" id="IPR058912">
    <property type="entry name" value="HTH_animal"/>
</dbReference>
<dbReference type="Gene3D" id="3.40.1440.10">
    <property type="entry name" value="GIY-YIG endonuclease"/>
    <property type="match status" value="1"/>
</dbReference>
<proteinExistence type="predicted"/>
<evidence type="ECO:0008006" key="5">
    <source>
        <dbReference type="Google" id="ProtNLM"/>
    </source>
</evidence>
<dbReference type="Proteomes" id="UP000024635">
    <property type="component" value="Unassembled WGS sequence"/>
</dbReference>
<dbReference type="Pfam" id="PF26215">
    <property type="entry name" value="HTH_animal"/>
    <property type="match status" value="1"/>
</dbReference>
<dbReference type="PROSITE" id="PS50878">
    <property type="entry name" value="RT_POL"/>
    <property type="match status" value="1"/>
</dbReference>
<evidence type="ECO:0000259" key="1">
    <source>
        <dbReference type="PROSITE" id="PS50164"/>
    </source>
</evidence>
<dbReference type="PANTHER" id="PTHR21301:SF10">
    <property type="entry name" value="REVERSE TRANSCRIPTASE DOMAIN-CONTAINING PROTEIN"/>
    <property type="match status" value="1"/>
</dbReference>
<dbReference type="InterPro" id="IPR035901">
    <property type="entry name" value="GIY-YIG_endonuc_sf"/>
</dbReference>
<comment type="caution">
    <text evidence="3">The sequence shown here is derived from an EMBL/GenBank/DDBJ whole genome shotgun (WGS) entry which is preliminary data.</text>
</comment>
<dbReference type="InterPro" id="IPR000477">
    <property type="entry name" value="RT_dom"/>
</dbReference>
<dbReference type="Pfam" id="PF01541">
    <property type="entry name" value="GIY-YIG"/>
    <property type="match status" value="1"/>
</dbReference>
<dbReference type="PROSITE" id="PS50164">
    <property type="entry name" value="GIY_YIG"/>
    <property type="match status" value="1"/>
</dbReference>
<dbReference type="PANTHER" id="PTHR21301">
    <property type="entry name" value="REVERSE TRANSCRIPTASE"/>
    <property type="match status" value="1"/>
</dbReference>
<dbReference type="CDD" id="cd10442">
    <property type="entry name" value="GIY-YIG_PLEs"/>
    <property type="match status" value="1"/>
</dbReference>
<dbReference type="EMBL" id="JARK01001406">
    <property type="protein sequence ID" value="EYC07445.1"/>
    <property type="molecule type" value="Genomic_DNA"/>
</dbReference>
<dbReference type="CDD" id="cd00304">
    <property type="entry name" value="RT_like"/>
    <property type="match status" value="1"/>
</dbReference>
<dbReference type="STRING" id="53326.A0A016TXB3"/>
<reference evidence="4" key="1">
    <citation type="journal article" date="2015" name="Nat. Genet.">
        <title>The genome and transcriptome of the zoonotic hookworm Ancylostoma ceylanicum identify infection-specific gene families.</title>
        <authorList>
            <person name="Schwarz E.M."/>
            <person name="Hu Y."/>
            <person name="Antoshechkin I."/>
            <person name="Miller M.M."/>
            <person name="Sternberg P.W."/>
            <person name="Aroian R.V."/>
        </authorList>
    </citation>
    <scope>NUCLEOTIDE SEQUENCE</scope>
    <source>
        <strain evidence="4">HY135</strain>
    </source>
</reference>
<feature type="domain" description="Reverse transcriptase" evidence="2">
    <location>
        <begin position="403"/>
        <end position="629"/>
    </location>
</feature>
<gene>
    <name evidence="3" type="primary">Acey_s0070.g439</name>
    <name evidence="3" type="ORF">Y032_0070g439</name>
</gene>
<protein>
    <recommendedName>
        <fullName evidence="5">GIY-YIG domain-containing protein</fullName>
    </recommendedName>
</protein>
<evidence type="ECO:0000313" key="3">
    <source>
        <dbReference type="EMBL" id="EYC07445.1"/>
    </source>
</evidence>
<organism evidence="3 4">
    <name type="scientific">Ancylostoma ceylanicum</name>
    <dbReference type="NCBI Taxonomy" id="53326"/>
    <lineage>
        <taxon>Eukaryota</taxon>
        <taxon>Metazoa</taxon>
        <taxon>Ecdysozoa</taxon>
        <taxon>Nematoda</taxon>
        <taxon>Chromadorea</taxon>
        <taxon>Rhabditida</taxon>
        <taxon>Rhabditina</taxon>
        <taxon>Rhabditomorpha</taxon>
        <taxon>Strongyloidea</taxon>
        <taxon>Ancylostomatidae</taxon>
        <taxon>Ancylostomatinae</taxon>
        <taxon>Ancylostoma</taxon>
    </lineage>
</organism>
<feature type="domain" description="GIY-YIG" evidence="1">
    <location>
        <begin position="784"/>
        <end position="874"/>
    </location>
</feature>
<dbReference type="OrthoDB" id="10060112at2759"/>